<keyword evidence="3" id="KW-1185">Reference proteome</keyword>
<evidence type="ECO:0000313" key="2">
    <source>
        <dbReference type="EMBL" id="USQ93880.1"/>
    </source>
</evidence>
<proteinExistence type="predicted"/>
<protein>
    <submittedName>
        <fullName evidence="2">Uncharacterized protein</fullName>
    </submittedName>
</protein>
<keyword evidence="1" id="KW-0472">Membrane</keyword>
<keyword evidence="1" id="KW-0812">Transmembrane</keyword>
<reference evidence="2 3" key="1">
    <citation type="submission" date="2022-04" db="EMBL/GenBank/DDBJ databases">
        <title>Genome sequence of soybean root-associated Caulobacter segnis RL271.</title>
        <authorList>
            <person name="Longley R."/>
            <person name="Bonito G."/>
            <person name="Trigodet F."/>
            <person name="Crosson S."/>
            <person name="Fiebig A."/>
        </authorList>
    </citation>
    <scope>NUCLEOTIDE SEQUENCE [LARGE SCALE GENOMIC DNA]</scope>
    <source>
        <strain evidence="2 3">RL271</strain>
    </source>
</reference>
<keyword evidence="1" id="KW-1133">Transmembrane helix</keyword>
<evidence type="ECO:0000313" key="3">
    <source>
        <dbReference type="Proteomes" id="UP001057520"/>
    </source>
</evidence>
<dbReference type="Proteomes" id="UP001057520">
    <property type="component" value="Chromosome"/>
</dbReference>
<sequence>MPEHIFWQFWWLIFPVGFMLLGAFRAWLSYRANREALDLMKTYVASGREPPAELLNRLSRRLRDDEDEDERPRYRRRRERSWYQVVLFGILGLGFAVAAATDIYGAGQAFVIVAFVMGALCAATLVQVLIDRNGPTI</sequence>
<dbReference type="EMBL" id="CP096040">
    <property type="protein sequence ID" value="USQ93880.1"/>
    <property type="molecule type" value="Genomic_DNA"/>
</dbReference>
<gene>
    <name evidence="2" type="ORF">MZV50_14770</name>
</gene>
<name>A0ABY4ZMV0_9CAUL</name>
<feature type="transmembrane region" description="Helical" evidence="1">
    <location>
        <begin position="106"/>
        <end position="130"/>
    </location>
</feature>
<organism evidence="2 3">
    <name type="scientific">Caulobacter segnis</name>
    <dbReference type="NCBI Taxonomy" id="88688"/>
    <lineage>
        <taxon>Bacteria</taxon>
        <taxon>Pseudomonadati</taxon>
        <taxon>Pseudomonadota</taxon>
        <taxon>Alphaproteobacteria</taxon>
        <taxon>Caulobacterales</taxon>
        <taxon>Caulobacteraceae</taxon>
        <taxon>Caulobacter</taxon>
    </lineage>
</organism>
<feature type="transmembrane region" description="Helical" evidence="1">
    <location>
        <begin position="81"/>
        <end position="100"/>
    </location>
</feature>
<evidence type="ECO:0000256" key="1">
    <source>
        <dbReference type="SAM" id="Phobius"/>
    </source>
</evidence>
<accession>A0ABY4ZMV0</accession>
<feature type="transmembrane region" description="Helical" evidence="1">
    <location>
        <begin position="6"/>
        <end position="28"/>
    </location>
</feature>